<dbReference type="InterPro" id="IPR059000">
    <property type="entry name" value="ATPase_P-type_domA"/>
</dbReference>
<evidence type="ECO:0000256" key="9">
    <source>
        <dbReference type="RuleBase" id="RU362081"/>
    </source>
</evidence>
<dbReference type="Proteomes" id="UP000009173">
    <property type="component" value="Chromosome"/>
</dbReference>
<dbReference type="EC" id="7.2.2.12" evidence="7"/>
<dbReference type="NCBIfam" id="TIGR01525">
    <property type="entry name" value="ATPase-IB_hvy"/>
    <property type="match status" value="1"/>
</dbReference>
<keyword evidence="9" id="KW-0067">ATP-binding</keyword>
<evidence type="ECO:0000313" key="12">
    <source>
        <dbReference type="EMBL" id="ABM27084.1"/>
    </source>
</evidence>
<keyword evidence="5" id="KW-1133">Transmembrane helix</keyword>
<dbReference type="Pfam" id="PF00122">
    <property type="entry name" value="E1-E2_ATPase"/>
    <property type="match status" value="1"/>
</dbReference>
<dbReference type="InterPro" id="IPR023214">
    <property type="entry name" value="HAD_sf"/>
</dbReference>
<dbReference type="Pfam" id="PF00702">
    <property type="entry name" value="Hydrolase"/>
    <property type="match status" value="1"/>
</dbReference>
<dbReference type="GO" id="GO:0046872">
    <property type="term" value="F:metal ion binding"/>
    <property type="evidence" value="ECO:0007669"/>
    <property type="project" value="UniProtKB-KW"/>
</dbReference>
<gene>
    <name evidence="12" type="ordered locus">Dvul_0060</name>
</gene>
<dbReference type="SFLD" id="SFLDS00003">
    <property type="entry name" value="Haloacid_Dehalogenase"/>
    <property type="match status" value="1"/>
</dbReference>
<dbReference type="InterPro" id="IPR008250">
    <property type="entry name" value="ATPase_P-typ_transduc_dom_A_sf"/>
</dbReference>
<dbReference type="SFLD" id="SFLDF00027">
    <property type="entry name" value="p-type_atpase"/>
    <property type="match status" value="1"/>
</dbReference>
<protein>
    <recommendedName>
        <fullName evidence="7">P-type Zn(2+) transporter</fullName>
        <ecNumber evidence="7">7.2.2.12</ecNumber>
    </recommendedName>
</protein>
<evidence type="ECO:0000256" key="8">
    <source>
        <dbReference type="ARBA" id="ARBA00047308"/>
    </source>
</evidence>
<comment type="catalytic activity">
    <reaction evidence="8">
        <text>Zn(2+)(in) + ATP + H2O = Zn(2+)(out) + ADP + phosphate + H(+)</text>
        <dbReference type="Rhea" id="RHEA:20621"/>
        <dbReference type="ChEBI" id="CHEBI:15377"/>
        <dbReference type="ChEBI" id="CHEBI:15378"/>
        <dbReference type="ChEBI" id="CHEBI:29105"/>
        <dbReference type="ChEBI" id="CHEBI:30616"/>
        <dbReference type="ChEBI" id="CHEBI:43474"/>
        <dbReference type="ChEBI" id="CHEBI:456216"/>
        <dbReference type="EC" id="7.2.2.12"/>
    </reaction>
</comment>
<keyword evidence="3" id="KW-0812">Transmembrane</keyword>
<proteinExistence type="inferred from homology"/>
<evidence type="ECO:0000256" key="3">
    <source>
        <dbReference type="ARBA" id="ARBA00022692"/>
    </source>
</evidence>
<keyword evidence="9" id="KW-0547">Nucleotide-binding</keyword>
<accession>A0A0H3A564</accession>
<dbReference type="InterPro" id="IPR027256">
    <property type="entry name" value="P-typ_ATPase_IB"/>
</dbReference>
<evidence type="ECO:0000256" key="10">
    <source>
        <dbReference type="SAM" id="MobiDB-lite"/>
    </source>
</evidence>
<keyword evidence="9" id="KW-1003">Cell membrane</keyword>
<dbReference type="CDD" id="cd07550">
    <property type="entry name" value="P-type_ATPase_HM"/>
    <property type="match status" value="1"/>
</dbReference>
<dbReference type="Gene3D" id="3.40.50.1000">
    <property type="entry name" value="HAD superfamily/HAD-like"/>
    <property type="match status" value="1"/>
</dbReference>
<dbReference type="SFLD" id="SFLDG00002">
    <property type="entry name" value="C1.7:_P-type_atpase_like"/>
    <property type="match status" value="1"/>
</dbReference>
<dbReference type="SUPFAM" id="SSF56784">
    <property type="entry name" value="HAD-like"/>
    <property type="match status" value="1"/>
</dbReference>
<dbReference type="PROSITE" id="PS00154">
    <property type="entry name" value="ATPASE_E1_E2"/>
    <property type="match status" value="1"/>
</dbReference>
<evidence type="ECO:0000313" key="13">
    <source>
        <dbReference type="Proteomes" id="UP000009173"/>
    </source>
</evidence>
<dbReference type="InterPro" id="IPR018303">
    <property type="entry name" value="ATPase_P-typ_P_site"/>
</dbReference>
<evidence type="ECO:0000256" key="7">
    <source>
        <dbReference type="ARBA" id="ARBA00039097"/>
    </source>
</evidence>
<evidence type="ECO:0000256" key="6">
    <source>
        <dbReference type="ARBA" id="ARBA00023136"/>
    </source>
</evidence>
<dbReference type="PANTHER" id="PTHR48085">
    <property type="entry name" value="CADMIUM/ZINC-TRANSPORTING ATPASE HMA2-RELATED"/>
    <property type="match status" value="1"/>
</dbReference>
<feature type="region of interest" description="Disordered" evidence="10">
    <location>
        <begin position="86"/>
        <end position="113"/>
    </location>
</feature>
<dbReference type="InterPro" id="IPR044492">
    <property type="entry name" value="P_typ_ATPase_HD_dom"/>
</dbReference>
<evidence type="ECO:0000256" key="1">
    <source>
        <dbReference type="ARBA" id="ARBA00004370"/>
    </source>
</evidence>
<reference evidence="13" key="1">
    <citation type="journal article" date="2009" name="Environ. Microbiol.">
        <title>Contribution of mobile genetic elements to Desulfovibrio vulgaris genome plasticity.</title>
        <authorList>
            <person name="Walker C.B."/>
            <person name="Stolyar S."/>
            <person name="Chivian D."/>
            <person name="Pinel N."/>
            <person name="Gabster J.A."/>
            <person name="Dehal P.S."/>
            <person name="He Z."/>
            <person name="Yang Z.K."/>
            <person name="Yen H.C."/>
            <person name="Zhou J."/>
            <person name="Wall J.D."/>
            <person name="Hazen T.C."/>
            <person name="Arkin A.P."/>
            <person name="Stahl D.A."/>
        </authorList>
    </citation>
    <scope>NUCLEOTIDE SEQUENCE [LARGE SCALE GENOMIC DNA]</scope>
    <source>
        <strain evidence="13">DP4</strain>
    </source>
</reference>
<dbReference type="Gene3D" id="2.70.150.10">
    <property type="entry name" value="Calcium-transporting ATPase, cytoplasmic transduction domain A"/>
    <property type="match status" value="1"/>
</dbReference>
<evidence type="ECO:0000259" key="11">
    <source>
        <dbReference type="Pfam" id="PF00122"/>
    </source>
</evidence>
<evidence type="ECO:0000256" key="5">
    <source>
        <dbReference type="ARBA" id="ARBA00022989"/>
    </source>
</evidence>
<dbReference type="InterPro" id="IPR036412">
    <property type="entry name" value="HAD-like_sf"/>
</dbReference>
<dbReference type="PANTHER" id="PTHR48085:SF5">
    <property type="entry name" value="CADMIUM_ZINC-TRANSPORTING ATPASE HMA4-RELATED"/>
    <property type="match status" value="1"/>
</dbReference>
<name>A0A0H3A564_NITV4</name>
<evidence type="ECO:0000256" key="4">
    <source>
        <dbReference type="ARBA" id="ARBA00022967"/>
    </source>
</evidence>
<comment type="subcellular location">
    <subcellularLocation>
        <location evidence="9">Cell membrane</location>
    </subcellularLocation>
    <subcellularLocation>
        <location evidence="1">Membrane</location>
    </subcellularLocation>
</comment>
<sequence length="752" mass="79077">MDFRIVHEIPGRVRLRAPRGFDEGFGAHLASVIEAVEGVTGCRCTPRTGSLLFNHAGASSRAAALRAVAEASAGIAPCTGDAEIHHRRHHPSCQRDAAQRTRRQQTRRAGCAQGAPRQACDARHVCVPSGQGPFAVAGQGMGHGPGMGLGRLLRYLLLRPLLPAPVRMATALLRATPFITQGLRSLARGRLSVDVLDAAAIGVSLLRRDFRSVGTITFLLAVGEALEAWTRKASREGLAASLALDVDTIWVRRGEAEVQVPLASLADGDVVVVRAGGAIPVDGVVVDGEALVNQASMTGEPLGVMRVAGAAVFAGTVVEEGTLGIRATGVGHETRLSRIVDFIERSEALKAGIQGKAERLADAVVPFSFALAASVWLLTRDPARAASVLLVDYSCAIRLATPLAILSAMREGASRGMLVKGGRFLEGLAAADAVVFDKTGTLTEARPRVTAVVPAAGFAREDVLRIAACHEEHFPHPVARAVVHKAEEENLQHHEEHAEVEYVVAHGIASRLHGERVLVGSHHFVHEDEGVPVSTMDEAVTTLAAQGHSVLYLAIGGRLAGVLGIEDPLRPEAPAVVAALRQSGVRRILMLTGDGERTAATVAARLGIDEYRAQVLPADKAFVVQELKAQGHTVIMVGDGINDAPALSSADVGVTLRDGTDLAREVADVVLLHCDLTDLAVARELGRRTLARIRHGFISTMTLNTVFLAAGLAGLARPGIAAVLHNLTTVGVALNAMRPLLPAMERAGGDTA</sequence>
<dbReference type="NCBIfam" id="TIGR01494">
    <property type="entry name" value="ATPase_P-type"/>
    <property type="match status" value="1"/>
</dbReference>
<dbReference type="InterPro" id="IPR001757">
    <property type="entry name" value="P_typ_ATPase"/>
</dbReference>
<dbReference type="RefSeq" id="WP_011791356.1">
    <property type="nucleotide sequence ID" value="NC_008751.1"/>
</dbReference>
<dbReference type="InterPro" id="IPR051014">
    <property type="entry name" value="Cation_Transport_ATPase_IB"/>
</dbReference>
<dbReference type="GO" id="GO:0016463">
    <property type="term" value="F:P-type zinc transporter activity"/>
    <property type="evidence" value="ECO:0007669"/>
    <property type="project" value="UniProtKB-EC"/>
</dbReference>
<feature type="domain" description="P-type ATPase A" evidence="11">
    <location>
        <begin position="247"/>
        <end position="343"/>
    </location>
</feature>
<dbReference type="GO" id="GO:0005886">
    <property type="term" value="C:plasma membrane"/>
    <property type="evidence" value="ECO:0007669"/>
    <property type="project" value="UniProtKB-SubCell"/>
</dbReference>
<dbReference type="InterPro" id="IPR023299">
    <property type="entry name" value="ATPase_P-typ_cyto_dom_N"/>
</dbReference>
<keyword evidence="4" id="KW-1278">Translocase</keyword>
<evidence type="ECO:0000256" key="2">
    <source>
        <dbReference type="ARBA" id="ARBA00006024"/>
    </source>
</evidence>
<comment type="similarity">
    <text evidence="2 9">Belongs to the cation transport ATPase (P-type) (TC 3.A.3) family. Type IB subfamily.</text>
</comment>
<organism evidence="12 13">
    <name type="scientific">Nitratidesulfovibrio vulgaris (strain DP4)</name>
    <name type="common">Desulfovibrio vulgaris</name>
    <dbReference type="NCBI Taxonomy" id="391774"/>
    <lineage>
        <taxon>Bacteria</taxon>
        <taxon>Pseudomonadati</taxon>
        <taxon>Thermodesulfobacteriota</taxon>
        <taxon>Desulfovibrionia</taxon>
        <taxon>Desulfovibrionales</taxon>
        <taxon>Desulfovibrionaceae</taxon>
        <taxon>Nitratidesulfovibrio</taxon>
    </lineage>
</organism>
<keyword evidence="6" id="KW-0472">Membrane</keyword>
<dbReference type="AlphaFoldDB" id="A0A0H3A564"/>
<dbReference type="HOGENOM" id="CLU_001771_6_3_7"/>
<dbReference type="PROSITE" id="PS01229">
    <property type="entry name" value="COF_2"/>
    <property type="match status" value="1"/>
</dbReference>
<dbReference type="SUPFAM" id="SSF81653">
    <property type="entry name" value="Calcium ATPase, transduction domain A"/>
    <property type="match status" value="1"/>
</dbReference>
<dbReference type="EMBL" id="CP000527">
    <property type="protein sequence ID" value="ABM27084.1"/>
    <property type="molecule type" value="Genomic_DNA"/>
</dbReference>
<dbReference type="GO" id="GO:0016887">
    <property type="term" value="F:ATP hydrolysis activity"/>
    <property type="evidence" value="ECO:0007669"/>
    <property type="project" value="InterPro"/>
</dbReference>
<dbReference type="PRINTS" id="PR00119">
    <property type="entry name" value="CATATPASE"/>
</dbReference>
<keyword evidence="9" id="KW-0479">Metal-binding</keyword>
<dbReference type="GO" id="GO:0005524">
    <property type="term" value="F:ATP binding"/>
    <property type="evidence" value="ECO:0007669"/>
    <property type="project" value="UniProtKB-UniRule"/>
</dbReference>
<dbReference type="KEGG" id="dvl:Dvul_0060"/>
<dbReference type="Gene3D" id="3.40.1110.10">
    <property type="entry name" value="Calcium-transporting ATPase, cytoplasmic domain N"/>
    <property type="match status" value="1"/>
</dbReference>
<dbReference type="GO" id="GO:0015086">
    <property type="term" value="F:cadmium ion transmembrane transporter activity"/>
    <property type="evidence" value="ECO:0007669"/>
    <property type="project" value="TreeGrafter"/>
</dbReference>